<gene>
    <name evidence="1" type="ORF">POPTR_003G091901</name>
</gene>
<protein>
    <submittedName>
        <fullName evidence="1">Uncharacterized protein</fullName>
    </submittedName>
</protein>
<dbReference type="InParanoid" id="A0A3N7EN98"/>
<sequence>MSLSNHNSQRQNFHKLYLSQPLHFEEISKGMSFLGKISWMQCFVSLDRCRGKGKFLSKYHANEVTENEFSLLKCLNVSRF</sequence>
<dbReference type="AlphaFoldDB" id="A0A3N7EN98"/>
<dbReference type="Proteomes" id="UP000006729">
    <property type="component" value="Chromosome 3"/>
</dbReference>
<reference evidence="1 2" key="1">
    <citation type="journal article" date="2006" name="Science">
        <title>The genome of black cottonwood, Populus trichocarpa (Torr. &amp; Gray).</title>
        <authorList>
            <person name="Tuskan G.A."/>
            <person name="Difazio S."/>
            <person name="Jansson S."/>
            <person name="Bohlmann J."/>
            <person name="Grigoriev I."/>
            <person name="Hellsten U."/>
            <person name="Putnam N."/>
            <person name="Ralph S."/>
            <person name="Rombauts S."/>
            <person name="Salamov A."/>
            <person name="Schein J."/>
            <person name="Sterck L."/>
            <person name="Aerts A."/>
            <person name="Bhalerao R.R."/>
            <person name="Bhalerao R.P."/>
            <person name="Blaudez D."/>
            <person name="Boerjan W."/>
            <person name="Brun A."/>
            <person name="Brunner A."/>
            <person name="Busov V."/>
            <person name="Campbell M."/>
            <person name="Carlson J."/>
            <person name="Chalot M."/>
            <person name="Chapman J."/>
            <person name="Chen G.L."/>
            <person name="Cooper D."/>
            <person name="Coutinho P.M."/>
            <person name="Couturier J."/>
            <person name="Covert S."/>
            <person name="Cronk Q."/>
            <person name="Cunningham R."/>
            <person name="Davis J."/>
            <person name="Degroeve S."/>
            <person name="Dejardin A."/>
            <person name="Depamphilis C."/>
            <person name="Detter J."/>
            <person name="Dirks B."/>
            <person name="Dubchak I."/>
            <person name="Duplessis S."/>
            <person name="Ehlting J."/>
            <person name="Ellis B."/>
            <person name="Gendler K."/>
            <person name="Goodstein D."/>
            <person name="Gribskov M."/>
            <person name="Grimwood J."/>
            <person name="Groover A."/>
            <person name="Gunter L."/>
            <person name="Hamberger B."/>
            <person name="Heinze B."/>
            <person name="Helariutta Y."/>
            <person name="Henrissat B."/>
            <person name="Holligan D."/>
            <person name="Holt R."/>
            <person name="Huang W."/>
            <person name="Islam-Faridi N."/>
            <person name="Jones S."/>
            <person name="Jones-Rhoades M."/>
            <person name="Jorgensen R."/>
            <person name="Joshi C."/>
            <person name="Kangasjarvi J."/>
            <person name="Karlsson J."/>
            <person name="Kelleher C."/>
            <person name="Kirkpatrick R."/>
            <person name="Kirst M."/>
            <person name="Kohler A."/>
            <person name="Kalluri U."/>
            <person name="Larimer F."/>
            <person name="Leebens-Mack J."/>
            <person name="Leple J.C."/>
            <person name="Locascio P."/>
            <person name="Lou Y."/>
            <person name="Lucas S."/>
            <person name="Martin F."/>
            <person name="Montanini B."/>
            <person name="Napoli C."/>
            <person name="Nelson D.R."/>
            <person name="Nelson C."/>
            <person name="Nieminen K."/>
            <person name="Nilsson O."/>
            <person name="Pereda V."/>
            <person name="Peter G."/>
            <person name="Philippe R."/>
            <person name="Pilate G."/>
            <person name="Poliakov A."/>
            <person name="Razumovskaya J."/>
            <person name="Richardson P."/>
            <person name="Rinaldi C."/>
            <person name="Ritland K."/>
            <person name="Rouze P."/>
            <person name="Ryaboy D."/>
            <person name="Schmutz J."/>
            <person name="Schrader J."/>
            <person name="Segerman B."/>
            <person name="Shin H."/>
            <person name="Siddiqui A."/>
            <person name="Sterky F."/>
            <person name="Terry A."/>
            <person name="Tsai C.J."/>
            <person name="Uberbacher E."/>
            <person name="Unneberg P."/>
            <person name="Vahala J."/>
            <person name="Wall K."/>
            <person name="Wessler S."/>
            <person name="Yang G."/>
            <person name="Yin T."/>
            <person name="Douglas C."/>
            <person name="Marra M."/>
            <person name="Sandberg G."/>
            <person name="Van de Peer Y."/>
            <person name="Rokhsar D."/>
        </authorList>
    </citation>
    <scope>NUCLEOTIDE SEQUENCE [LARGE SCALE GENOMIC DNA]</scope>
    <source>
        <strain evidence="2">cv. Nisqually</strain>
    </source>
</reference>
<keyword evidence="2" id="KW-1185">Reference proteome</keyword>
<proteinExistence type="predicted"/>
<evidence type="ECO:0000313" key="1">
    <source>
        <dbReference type="EMBL" id="RQO88083.1"/>
    </source>
</evidence>
<evidence type="ECO:0000313" key="2">
    <source>
        <dbReference type="Proteomes" id="UP000006729"/>
    </source>
</evidence>
<dbReference type="EMBL" id="CM009292">
    <property type="protein sequence ID" value="RQO88083.1"/>
    <property type="molecule type" value="Genomic_DNA"/>
</dbReference>
<accession>A0A3N7EN98</accession>
<name>A0A3N7EN98_POPTR</name>
<organism evidence="1 2">
    <name type="scientific">Populus trichocarpa</name>
    <name type="common">Western balsam poplar</name>
    <name type="synonym">Populus balsamifera subsp. trichocarpa</name>
    <dbReference type="NCBI Taxonomy" id="3694"/>
    <lineage>
        <taxon>Eukaryota</taxon>
        <taxon>Viridiplantae</taxon>
        <taxon>Streptophyta</taxon>
        <taxon>Embryophyta</taxon>
        <taxon>Tracheophyta</taxon>
        <taxon>Spermatophyta</taxon>
        <taxon>Magnoliopsida</taxon>
        <taxon>eudicotyledons</taxon>
        <taxon>Gunneridae</taxon>
        <taxon>Pentapetalae</taxon>
        <taxon>rosids</taxon>
        <taxon>fabids</taxon>
        <taxon>Malpighiales</taxon>
        <taxon>Salicaceae</taxon>
        <taxon>Saliceae</taxon>
        <taxon>Populus</taxon>
    </lineage>
</organism>